<accession>A0A6J5RWU2</accession>
<dbReference type="PIRSF" id="PIRSF002599">
    <property type="entry name" value="Cold_shock_A"/>
    <property type="match status" value="1"/>
</dbReference>
<feature type="domain" description="CSD" evidence="3">
    <location>
        <begin position="4"/>
        <end position="71"/>
    </location>
</feature>
<dbReference type="InterPro" id="IPR002059">
    <property type="entry name" value="CSP_DNA-bd"/>
</dbReference>
<dbReference type="InterPro" id="IPR012340">
    <property type="entry name" value="NA-bd_OB-fold"/>
</dbReference>
<dbReference type="SMART" id="SM00357">
    <property type="entry name" value="CSP"/>
    <property type="match status" value="1"/>
</dbReference>
<dbReference type="InterPro" id="IPR012156">
    <property type="entry name" value="Cold_shock_CspA"/>
</dbReference>
<dbReference type="GO" id="GO:0003676">
    <property type="term" value="F:nucleic acid binding"/>
    <property type="evidence" value="ECO:0007669"/>
    <property type="project" value="InterPro"/>
</dbReference>
<protein>
    <submittedName>
        <fullName evidence="4">CspC Cold shock proteins</fullName>
    </submittedName>
</protein>
<reference evidence="4" key="1">
    <citation type="submission" date="2020-05" db="EMBL/GenBank/DDBJ databases">
        <authorList>
            <person name="Chiriac C."/>
            <person name="Salcher M."/>
            <person name="Ghai R."/>
            <person name="Kavagutti S V."/>
        </authorList>
    </citation>
    <scope>NUCLEOTIDE SEQUENCE</scope>
</reference>
<organism evidence="4">
    <name type="scientific">uncultured Caudovirales phage</name>
    <dbReference type="NCBI Taxonomy" id="2100421"/>
    <lineage>
        <taxon>Viruses</taxon>
        <taxon>Duplodnaviria</taxon>
        <taxon>Heunggongvirae</taxon>
        <taxon>Uroviricota</taxon>
        <taxon>Caudoviricetes</taxon>
        <taxon>Peduoviridae</taxon>
        <taxon>Maltschvirus</taxon>
        <taxon>Maltschvirus maltsch</taxon>
    </lineage>
</organism>
<dbReference type="Pfam" id="PF00313">
    <property type="entry name" value="CSD"/>
    <property type="match status" value="1"/>
</dbReference>
<sequence length="73" mass="8307">MVVKHTGTVKFYNEKDGFGFIEMDCCGMDISISKGRVEKANLLSLLPGDKLKFKVKRHSKLNQYSATRLELIK</sequence>
<proteinExistence type="predicted"/>
<gene>
    <name evidence="4" type="ORF">UFOVP1311_49</name>
</gene>
<evidence type="ECO:0000256" key="2">
    <source>
        <dbReference type="ARBA" id="ARBA00022490"/>
    </source>
</evidence>
<dbReference type="InterPro" id="IPR011129">
    <property type="entry name" value="CSD"/>
</dbReference>
<keyword evidence="2" id="KW-0963">Cytoplasm</keyword>
<evidence type="ECO:0000256" key="1">
    <source>
        <dbReference type="ARBA" id="ARBA00004496"/>
    </source>
</evidence>
<comment type="subcellular location">
    <subcellularLocation>
        <location evidence="1">Cytoplasm</location>
    </subcellularLocation>
</comment>
<evidence type="ECO:0000259" key="3">
    <source>
        <dbReference type="PROSITE" id="PS51857"/>
    </source>
</evidence>
<dbReference type="SUPFAM" id="SSF50249">
    <property type="entry name" value="Nucleic acid-binding proteins"/>
    <property type="match status" value="1"/>
</dbReference>
<evidence type="ECO:0000313" key="4">
    <source>
        <dbReference type="EMBL" id="CAB4198048.1"/>
    </source>
</evidence>
<name>A0A6J5RWU2_9CAUD</name>
<dbReference type="EMBL" id="LR797257">
    <property type="protein sequence ID" value="CAB4198048.1"/>
    <property type="molecule type" value="Genomic_DNA"/>
</dbReference>
<dbReference type="Gene3D" id="2.40.50.140">
    <property type="entry name" value="Nucleic acid-binding proteins"/>
    <property type="match status" value="1"/>
</dbReference>
<dbReference type="PROSITE" id="PS51857">
    <property type="entry name" value="CSD_2"/>
    <property type="match status" value="1"/>
</dbReference>